<feature type="binding site" evidence="15">
    <location>
        <begin position="81"/>
        <end position="82"/>
    </location>
    <ligand>
        <name>FAD</name>
        <dbReference type="ChEBI" id="CHEBI:57692"/>
    </ligand>
</feature>
<gene>
    <name evidence="19" type="primary">LOC100567189</name>
</gene>
<organism evidence="19 20">
    <name type="scientific">Anolis carolinensis</name>
    <name type="common">Green anole</name>
    <name type="synonym">American chameleon</name>
    <dbReference type="NCBI Taxonomy" id="28377"/>
    <lineage>
        <taxon>Eukaryota</taxon>
        <taxon>Metazoa</taxon>
        <taxon>Chordata</taxon>
        <taxon>Craniata</taxon>
        <taxon>Vertebrata</taxon>
        <taxon>Euteleostomi</taxon>
        <taxon>Lepidosauria</taxon>
        <taxon>Squamata</taxon>
        <taxon>Bifurcata</taxon>
        <taxon>Unidentata</taxon>
        <taxon>Episquamata</taxon>
        <taxon>Toxicofera</taxon>
        <taxon>Iguania</taxon>
        <taxon>Dactyloidae</taxon>
        <taxon>Anolis</taxon>
    </lineage>
</organism>
<keyword evidence="10" id="KW-0044">Antibiotic</keyword>
<dbReference type="InParanoid" id="R4GD21"/>
<feature type="domain" description="Amine oxidase" evidence="18">
    <location>
        <begin position="61"/>
        <end position="492"/>
    </location>
</feature>
<evidence type="ECO:0000256" key="9">
    <source>
        <dbReference type="ARBA" id="ARBA00023002"/>
    </source>
</evidence>
<evidence type="ECO:0000256" key="14">
    <source>
        <dbReference type="ARBA" id="ARBA00047637"/>
    </source>
</evidence>
<reference evidence="19" key="3">
    <citation type="submission" date="2025-09" db="UniProtKB">
        <authorList>
            <consortium name="Ensembl"/>
        </authorList>
    </citation>
    <scope>IDENTIFICATION</scope>
</reference>
<protein>
    <recommendedName>
        <fullName evidence="16">Amine oxidase</fullName>
        <ecNumber evidence="16">1.4.3.-</ecNumber>
    </recommendedName>
</protein>
<keyword evidence="9 16" id="KW-0560">Oxidoreductase</keyword>
<dbReference type="STRING" id="28377.ENSACAP00000023258"/>
<dbReference type="GO" id="GO:0005576">
    <property type="term" value="C:extracellular region"/>
    <property type="evidence" value="ECO:0007669"/>
    <property type="project" value="UniProtKB-SubCell"/>
</dbReference>
<dbReference type="GO" id="GO:0001716">
    <property type="term" value="F:L-amino-acid oxidase activity"/>
    <property type="evidence" value="ECO:0000318"/>
    <property type="project" value="GO_Central"/>
</dbReference>
<comment type="subcellular location">
    <subcellularLocation>
        <location evidence="2">Secreted</location>
    </subcellularLocation>
</comment>
<feature type="chain" id="PRO_5004372733" description="Amine oxidase" evidence="17">
    <location>
        <begin position="20"/>
        <end position="495"/>
    </location>
</feature>
<evidence type="ECO:0000313" key="20">
    <source>
        <dbReference type="Proteomes" id="UP000001646"/>
    </source>
</evidence>
<dbReference type="FunFam" id="1.10.405.10:FF:000004">
    <property type="entry name" value="Amine oxidase"/>
    <property type="match status" value="1"/>
</dbReference>
<keyword evidence="11" id="KW-1015">Disulfide bond</keyword>
<evidence type="ECO:0000256" key="17">
    <source>
        <dbReference type="SAM" id="SignalP"/>
    </source>
</evidence>
<evidence type="ECO:0000256" key="12">
    <source>
        <dbReference type="ARBA" id="ARBA00023180"/>
    </source>
</evidence>
<keyword evidence="5" id="KW-0929">Antimicrobial</keyword>
<dbReference type="GO" id="GO:0009063">
    <property type="term" value="P:amino acid catabolic process"/>
    <property type="evidence" value="ECO:0000318"/>
    <property type="project" value="GO_Central"/>
</dbReference>
<proteinExistence type="inferred from homology"/>
<dbReference type="PANTHER" id="PTHR10742:SF355">
    <property type="entry name" value="AMINE OXIDASE"/>
    <property type="match status" value="1"/>
</dbReference>
<dbReference type="PRINTS" id="PR00757">
    <property type="entry name" value="AMINEOXDASEF"/>
</dbReference>
<dbReference type="EC" id="1.4.3.-" evidence="16"/>
<dbReference type="Gene3D" id="3.50.50.60">
    <property type="entry name" value="FAD/NAD(P)-binding domain"/>
    <property type="match status" value="1"/>
</dbReference>
<evidence type="ECO:0000256" key="8">
    <source>
        <dbReference type="ARBA" id="ARBA00022827"/>
    </source>
</evidence>
<feature type="binding site" evidence="15">
    <location>
        <position position="62"/>
    </location>
    <ligand>
        <name>FAD</name>
        <dbReference type="ChEBI" id="CHEBI:57692"/>
    </ligand>
</feature>
<feature type="binding site" evidence="15">
    <location>
        <position position="469"/>
    </location>
    <ligand>
        <name>FAD</name>
        <dbReference type="ChEBI" id="CHEBI:57692"/>
    </ligand>
</feature>
<comment type="similarity">
    <text evidence="3">Belongs to the flavin monoamine oxidase family. FIG1 subfamily.</text>
</comment>
<keyword evidence="4" id="KW-0964">Secreted</keyword>
<dbReference type="PANTHER" id="PTHR10742">
    <property type="entry name" value="FLAVIN MONOAMINE OXIDASE"/>
    <property type="match status" value="1"/>
</dbReference>
<feature type="binding site" evidence="15">
    <location>
        <position position="271"/>
    </location>
    <ligand>
        <name>FAD</name>
        <dbReference type="ChEBI" id="CHEBI:57692"/>
    </ligand>
</feature>
<evidence type="ECO:0000259" key="18">
    <source>
        <dbReference type="Pfam" id="PF01593"/>
    </source>
</evidence>
<evidence type="ECO:0000256" key="15">
    <source>
        <dbReference type="PIRSR" id="PIRSR601613-1"/>
    </source>
</evidence>
<dbReference type="GeneTree" id="ENSGT00940000160928"/>
<keyword evidence="7" id="KW-0800">Toxin</keyword>
<evidence type="ECO:0000256" key="6">
    <source>
        <dbReference type="ARBA" id="ARBA00022630"/>
    </source>
</evidence>
<dbReference type="OrthoDB" id="5046242at2759"/>
<name>R4GD21_ANOCA</name>
<evidence type="ECO:0000256" key="2">
    <source>
        <dbReference type="ARBA" id="ARBA00004613"/>
    </source>
</evidence>
<dbReference type="InterPro" id="IPR002937">
    <property type="entry name" value="Amino_oxidase"/>
</dbReference>
<keyword evidence="8 16" id="KW-0274">FAD</keyword>
<dbReference type="AlphaFoldDB" id="R4GD21"/>
<reference evidence="19 20" key="1">
    <citation type="submission" date="2009-12" db="EMBL/GenBank/DDBJ databases">
        <title>The Genome Sequence of Anolis carolinensis (Green Anole Lizard).</title>
        <authorList>
            <consortium name="The Genome Sequencing Platform"/>
            <person name="Di Palma F."/>
            <person name="Alfoldi J."/>
            <person name="Heiman D."/>
            <person name="Young S."/>
            <person name="Grabherr M."/>
            <person name="Johnson J."/>
            <person name="Lander E.S."/>
            <person name="Lindblad-Toh K."/>
        </authorList>
    </citation>
    <scope>NUCLEOTIDE SEQUENCE [LARGE SCALE GENOMIC DNA]</scope>
    <source>
        <strain evidence="19 20">JBL SC #1</strain>
    </source>
</reference>
<dbReference type="Bgee" id="ENSACAG00000029685">
    <property type="expression patterns" value="Expressed in forelimb bud and 5 other cell types or tissues"/>
</dbReference>
<evidence type="ECO:0000256" key="1">
    <source>
        <dbReference type="ARBA" id="ARBA00001974"/>
    </source>
</evidence>
<dbReference type="eggNOG" id="KOG0029">
    <property type="taxonomic scope" value="Eukaryota"/>
</dbReference>
<evidence type="ECO:0000256" key="5">
    <source>
        <dbReference type="ARBA" id="ARBA00022529"/>
    </source>
</evidence>
<evidence type="ECO:0000313" key="19">
    <source>
        <dbReference type="Ensembl" id="ENSACAP00000023258.1"/>
    </source>
</evidence>
<evidence type="ECO:0000256" key="11">
    <source>
        <dbReference type="ARBA" id="ARBA00023157"/>
    </source>
</evidence>
<dbReference type="InterPro" id="IPR050281">
    <property type="entry name" value="Flavin_monoamine_oxidase"/>
</dbReference>
<evidence type="ECO:0000256" key="7">
    <source>
        <dbReference type="ARBA" id="ARBA00022656"/>
    </source>
</evidence>
<dbReference type="GO" id="GO:0042742">
    <property type="term" value="P:defense response to bacterium"/>
    <property type="evidence" value="ECO:0007669"/>
    <property type="project" value="UniProtKB-KW"/>
</dbReference>
<keyword evidence="12" id="KW-0325">Glycoprotein</keyword>
<keyword evidence="13" id="KW-1199">Hemostasis impairing toxin</keyword>
<dbReference type="Ensembl" id="ENSACAT00000030678.2">
    <property type="protein sequence ID" value="ENSACAP00000023258.1"/>
    <property type="gene ID" value="ENSACAG00000029685.2"/>
</dbReference>
<comment type="catalytic activity">
    <reaction evidence="14">
        <text>an L-alpha-amino acid + O2 + H2O = a 2-oxocarboxylate + H2O2 + NH4(+)</text>
        <dbReference type="Rhea" id="RHEA:13781"/>
        <dbReference type="ChEBI" id="CHEBI:15377"/>
        <dbReference type="ChEBI" id="CHEBI:15379"/>
        <dbReference type="ChEBI" id="CHEBI:16240"/>
        <dbReference type="ChEBI" id="CHEBI:28938"/>
        <dbReference type="ChEBI" id="CHEBI:35179"/>
        <dbReference type="ChEBI" id="CHEBI:59869"/>
        <dbReference type="EC" id="1.4.3.2"/>
    </reaction>
</comment>
<dbReference type="InterPro" id="IPR036188">
    <property type="entry name" value="FAD/NAD-bd_sf"/>
</dbReference>
<feature type="signal peptide" evidence="17">
    <location>
        <begin position="1"/>
        <end position="19"/>
    </location>
</feature>
<dbReference type="Pfam" id="PF01593">
    <property type="entry name" value="Amino_oxidase"/>
    <property type="match status" value="1"/>
</dbReference>
<evidence type="ECO:0000256" key="16">
    <source>
        <dbReference type="RuleBase" id="RU362067"/>
    </source>
</evidence>
<dbReference type="InterPro" id="IPR001613">
    <property type="entry name" value="Flavin_amine_oxidase"/>
</dbReference>
<dbReference type="SUPFAM" id="SSF54373">
    <property type="entry name" value="FAD-linked reductases, C-terminal domain"/>
    <property type="match status" value="1"/>
</dbReference>
<dbReference type="HOGENOM" id="CLU_004498_8_3_1"/>
<evidence type="ECO:0000256" key="4">
    <source>
        <dbReference type="ARBA" id="ARBA00022525"/>
    </source>
</evidence>
<keyword evidence="17" id="KW-0732">Signal</keyword>
<dbReference type="Gene3D" id="1.10.405.10">
    <property type="entry name" value="Guanine Nucleotide Dissociation Inhibitor, domain 1"/>
    <property type="match status" value="1"/>
</dbReference>
<evidence type="ECO:0000256" key="10">
    <source>
        <dbReference type="ARBA" id="ARBA00023022"/>
    </source>
</evidence>
<keyword evidence="6 16" id="KW-0285">Flavoprotein</keyword>
<dbReference type="KEGG" id="acs:100567189"/>
<comment type="cofactor">
    <cofactor evidence="1 16">
        <name>FAD</name>
        <dbReference type="ChEBI" id="CHEBI:57692"/>
    </cofactor>
</comment>
<sequence length="495" mass="56137">MDYFILLPLLLLMTDLTSGNGIDNLEGCLQDPEYEKWLDIARHGLGKASRAKTIVVVGAGISGLTAAKLLKDAGHRVVILEASHRAGGRIRTHREDDWYVDMGPMQLPKSHRIVREYVSKFNLRLNHHAQMDENAWYFIRNSRHRVGDVHKNPGIFGYEVNPNEQGKSVDELFQEALDEVTKNCTLLKEEYDSFSTKEYLIKKGNLSKEAVDMIGELLNQESGFHLSFLNTAMDYLIYSKDSSEEISGGFDQLPQHLYHEISEIVHFNYTVEQIQCIGEKLRVFYWWSSKRAFSSLFADFVLVTATAKATQLIKFVPPLSASKAQALRSLNYASATKIALVCTEKFWEEDGIQGGWSITDLPSRRISYPNHNFPSGMGVLLASYTLHGDTDLYSALSPEKYIGILMDDLAKIHQISKQYLESICQKHVVQKWALDQYSVGAFSAFTPYQFTHYANVLSQNEDRIYFAGEHTTHPHAWIDSAMKSAIKAASDIHHR</sequence>
<dbReference type="Proteomes" id="UP000001646">
    <property type="component" value="Chromosome 2"/>
</dbReference>
<evidence type="ECO:0000256" key="13">
    <source>
        <dbReference type="ARBA" id="ARBA00023240"/>
    </source>
</evidence>
<dbReference type="Gene3D" id="3.90.660.10">
    <property type="match status" value="1"/>
</dbReference>
<accession>R4GD21</accession>
<dbReference type="SUPFAM" id="SSF51905">
    <property type="entry name" value="FAD/NAD(P)-binding domain"/>
    <property type="match status" value="1"/>
</dbReference>
<reference evidence="19" key="2">
    <citation type="submission" date="2025-08" db="UniProtKB">
        <authorList>
            <consortium name="Ensembl"/>
        </authorList>
    </citation>
    <scope>IDENTIFICATION</scope>
</reference>
<keyword evidence="20" id="KW-1185">Reference proteome</keyword>
<dbReference type="GO" id="GO:0090729">
    <property type="term" value="F:toxin activity"/>
    <property type="evidence" value="ECO:0007669"/>
    <property type="project" value="UniProtKB-KW"/>
</dbReference>
<evidence type="ECO:0000256" key="3">
    <source>
        <dbReference type="ARBA" id="ARBA00005465"/>
    </source>
</evidence>